<sequence length="376" mass="41862">MTVLTFTTSNNQGRLPEAREMDVPYSDALFDKNPAEYQHDLARVSAVMAGSTYTRDSQVAGPGYATENLRALGFKTESHGYHVVDDPNNVAFTLGYKRVGANNLFAVIIRGTPQNAEWSGDFMIGDEDAPGMDNMIYIGQKIAAQLHEFVMQFDNVGQENIFWVTGHSRGGSATEVVGKMLIDAGEERVFAYAFAPTTTYKSADNIDYAVKYQAVHAIINPLDVAPTFPLVQWGFTHIGQQHILPVAVLPEVAKEYERINGVPFKGDAKQDADMLDRGLQLYYALAPSVHDFYHATTPWWDGQTMTPYQWVQDMMMAPQGLEIPERTANVMAYAKTHPVYAKLFEHMANGGMGSYEHTVTTYISFMAVLPDDWVKS</sequence>
<dbReference type="AlphaFoldDB" id="A0A329G7Q0"/>
<dbReference type="Proteomes" id="UP000808038">
    <property type="component" value="Unassembled WGS sequence"/>
</dbReference>
<gene>
    <name evidence="3" type="ORF">HAU20_06040</name>
    <name evidence="2" type="ORF">HAU43_04235</name>
</gene>
<dbReference type="InterPro" id="IPR029058">
    <property type="entry name" value="AB_hydrolase_fold"/>
</dbReference>
<evidence type="ECO:0000313" key="4">
    <source>
        <dbReference type="Proteomes" id="UP000728106"/>
    </source>
</evidence>
<dbReference type="RefSeq" id="WP_003608574.1">
    <property type="nucleotide sequence ID" value="NZ_ALXH01000089.1"/>
</dbReference>
<dbReference type="CDD" id="cd00741">
    <property type="entry name" value="Lipase"/>
    <property type="match status" value="1"/>
</dbReference>
<feature type="domain" description="Fungal lipase-type" evidence="1">
    <location>
        <begin position="107"/>
        <end position="231"/>
    </location>
</feature>
<organism evidence="3 4">
    <name type="scientific">Weissella confusa</name>
    <name type="common">Lactobacillus confusus</name>
    <dbReference type="NCBI Taxonomy" id="1583"/>
    <lineage>
        <taxon>Bacteria</taxon>
        <taxon>Bacillati</taxon>
        <taxon>Bacillota</taxon>
        <taxon>Bacilli</taxon>
        <taxon>Lactobacillales</taxon>
        <taxon>Lactobacillaceae</taxon>
        <taxon>Weissella</taxon>
    </lineage>
</organism>
<dbReference type="GeneID" id="57977898"/>
<dbReference type="Proteomes" id="UP000728106">
    <property type="component" value="Unassembled WGS sequence"/>
</dbReference>
<dbReference type="Gene3D" id="3.40.50.1820">
    <property type="entry name" value="alpha/beta hydrolase"/>
    <property type="match status" value="1"/>
</dbReference>
<dbReference type="EMBL" id="JAAOCX010000004">
    <property type="protein sequence ID" value="MBJ7632297.1"/>
    <property type="molecule type" value="Genomic_DNA"/>
</dbReference>
<dbReference type="GO" id="GO:0006629">
    <property type="term" value="P:lipid metabolic process"/>
    <property type="evidence" value="ECO:0007669"/>
    <property type="project" value="InterPro"/>
</dbReference>
<evidence type="ECO:0000313" key="3">
    <source>
        <dbReference type="EMBL" id="MBJ7638947.1"/>
    </source>
</evidence>
<dbReference type="EMBL" id="JAAOCP010000006">
    <property type="protein sequence ID" value="MBJ7638947.1"/>
    <property type="molecule type" value="Genomic_DNA"/>
</dbReference>
<accession>A0A329G7Q0</accession>
<reference evidence="3 4" key="2">
    <citation type="journal article" date="2021" name="Int. J. Food Microbiol.">
        <title>Safety demonstration of a microbial species for use in the food chain: Weissella confusa.</title>
        <authorList>
            <person name="Bourdichon F."/>
            <person name="Patrone V."/>
            <person name="Fontana A."/>
            <person name="Milani G."/>
            <person name="Morelli L."/>
        </authorList>
    </citation>
    <scope>NUCLEOTIDE SEQUENCE [LARGE SCALE GENOMIC DNA]</scope>
    <source>
        <strain evidence="2">CCUG 30943</strain>
        <strain evidence="3 4">CCUG 43002</strain>
    </source>
</reference>
<keyword evidence="4" id="KW-1185">Reference proteome</keyword>
<reference evidence="3" key="1">
    <citation type="submission" date="2020-02" db="EMBL/GenBank/DDBJ databases">
        <authorList>
            <person name="Fontana A."/>
            <person name="Patrone V."/>
            <person name="Morelli L."/>
        </authorList>
    </citation>
    <scope>NUCLEOTIDE SEQUENCE</scope>
    <source>
        <strain evidence="2">CCUG 30943</strain>
        <strain evidence="3">CCUG 43002</strain>
    </source>
</reference>
<evidence type="ECO:0000259" key="1">
    <source>
        <dbReference type="Pfam" id="PF01764"/>
    </source>
</evidence>
<dbReference type="InterPro" id="IPR002921">
    <property type="entry name" value="Fungal_lipase-type"/>
</dbReference>
<name>A0A329G7Q0_WEICO</name>
<proteinExistence type="predicted"/>
<comment type="caution">
    <text evidence="3">The sequence shown here is derived from an EMBL/GenBank/DDBJ whole genome shotgun (WGS) entry which is preliminary data.</text>
</comment>
<dbReference type="SUPFAM" id="SSF53474">
    <property type="entry name" value="alpha/beta-Hydrolases"/>
    <property type="match status" value="1"/>
</dbReference>
<protein>
    <submittedName>
        <fullName evidence="3">Lipase family protein</fullName>
    </submittedName>
</protein>
<dbReference type="Pfam" id="PF01764">
    <property type="entry name" value="Lipase_3"/>
    <property type="match status" value="1"/>
</dbReference>
<evidence type="ECO:0000313" key="2">
    <source>
        <dbReference type="EMBL" id="MBJ7632297.1"/>
    </source>
</evidence>